<evidence type="ECO:0000313" key="9">
    <source>
        <dbReference type="Proteomes" id="UP000248857"/>
    </source>
</evidence>
<evidence type="ECO:0000256" key="4">
    <source>
        <dbReference type="ARBA" id="ARBA00022989"/>
    </source>
</evidence>
<keyword evidence="9" id="KW-1185">Reference proteome</keyword>
<evidence type="ECO:0000256" key="6">
    <source>
        <dbReference type="RuleBase" id="RU366058"/>
    </source>
</evidence>
<evidence type="ECO:0000259" key="7">
    <source>
        <dbReference type="Pfam" id="PF09335"/>
    </source>
</evidence>
<feature type="domain" description="VTT" evidence="7">
    <location>
        <begin position="88"/>
        <end position="204"/>
    </location>
</feature>
<dbReference type="RefSeq" id="WP_233501331.1">
    <property type="nucleotide sequence ID" value="NZ_CAWNWM010000002.1"/>
</dbReference>
<dbReference type="PANTHER" id="PTHR12677">
    <property type="entry name" value="GOLGI APPARATUS MEMBRANE PROTEIN TVP38-RELATED"/>
    <property type="match status" value="1"/>
</dbReference>
<reference evidence="8 9" key="1">
    <citation type="journal article" date="2018" name="Sci. Rep.">
        <title>A novel species of the marine cyanobacterium Acaryochloris with a unique pigment content and lifestyle.</title>
        <authorList>
            <person name="Partensky F."/>
            <person name="Six C."/>
            <person name="Ratin M."/>
            <person name="Garczarek L."/>
            <person name="Vaulot D."/>
            <person name="Probert I."/>
            <person name="Calteau A."/>
            <person name="Gourvil P."/>
            <person name="Marie D."/>
            <person name="Grebert T."/>
            <person name="Bouchier C."/>
            <person name="Le Panse S."/>
            <person name="Gachenot M."/>
            <person name="Rodriguez F."/>
            <person name="Garrido J.L."/>
        </authorList>
    </citation>
    <scope>NUCLEOTIDE SEQUENCE [LARGE SCALE GENOMIC DNA]</scope>
    <source>
        <strain evidence="8 9">RCC1774</strain>
    </source>
</reference>
<comment type="subcellular location">
    <subcellularLocation>
        <location evidence="1 6">Cell membrane</location>
        <topology evidence="1 6">Multi-pass membrane protein</topology>
    </subcellularLocation>
</comment>
<feature type="transmembrane region" description="Helical" evidence="6">
    <location>
        <begin position="31"/>
        <end position="48"/>
    </location>
</feature>
<keyword evidence="3 6" id="KW-0812">Transmembrane</keyword>
<evidence type="ECO:0000256" key="2">
    <source>
        <dbReference type="ARBA" id="ARBA00022475"/>
    </source>
</evidence>
<comment type="similarity">
    <text evidence="6">Belongs to the TVP38/TMEM64 family.</text>
</comment>
<protein>
    <recommendedName>
        <fullName evidence="6">TVP38/TMEM64 family membrane protein</fullName>
    </recommendedName>
</protein>
<feature type="transmembrane region" description="Helical" evidence="6">
    <location>
        <begin position="150"/>
        <end position="175"/>
    </location>
</feature>
<sequence>MSTHPQHSETTITATVTAWSENRDSSTWQQVLPWVGLFMGGLGLYWGWQSDLEILTPNGLQQAVAQSGAWGPVLYVGVLAISVVVSQIPGVPLALAAGAIWGPLLAGVYSVLGAFLGGLVAYGLGHSLGRTAIKKLTGKSISFSTERGELYIGGLIFLTRLLPIFSFDLISYGAGVSGLSLPIYASATLFGMIPSTFLLTYMGATLTIGPELGVGLAVLFTVAFVSIPWLMHRHNWLNVRELVCVES</sequence>
<gene>
    <name evidence="8" type="primary">ydjZ_1</name>
    <name evidence="8" type="ORF">C1752_00866</name>
</gene>
<evidence type="ECO:0000256" key="3">
    <source>
        <dbReference type="ARBA" id="ARBA00022692"/>
    </source>
</evidence>
<accession>A0A2W1JXB3</accession>
<keyword evidence="4 6" id="KW-1133">Transmembrane helix</keyword>
<dbReference type="InterPro" id="IPR032816">
    <property type="entry name" value="VTT_dom"/>
</dbReference>
<keyword evidence="2 6" id="KW-1003">Cell membrane</keyword>
<evidence type="ECO:0000256" key="1">
    <source>
        <dbReference type="ARBA" id="ARBA00004651"/>
    </source>
</evidence>
<proteinExistence type="inferred from homology"/>
<keyword evidence="5 6" id="KW-0472">Membrane</keyword>
<evidence type="ECO:0000313" key="8">
    <source>
        <dbReference type="EMBL" id="PZD74722.1"/>
    </source>
</evidence>
<feature type="transmembrane region" description="Helical" evidence="6">
    <location>
        <begin position="108"/>
        <end position="129"/>
    </location>
</feature>
<comment type="caution">
    <text evidence="8">The sequence shown here is derived from an EMBL/GenBank/DDBJ whole genome shotgun (WGS) entry which is preliminary data.</text>
</comment>
<dbReference type="InterPro" id="IPR015414">
    <property type="entry name" value="TMEM64"/>
</dbReference>
<feature type="transmembrane region" description="Helical" evidence="6">
    <location>
        <begin position="212"/>
        <end position="231"/>
    </location>
</feature>
<name>A0A2W1JXB3_9CYAN</name>
<feature type="transmembrane region" description="Helical" evidence="6">
    <location>
        <begin position="69"/>
        <end position="88"/>
    </location>
</feature>
<evidence type="ECO:0000256" key="5">
    <source>
        <dbReference type="ARBA" id="ARBA00023136"/>
    </source>
</evidence>
<dbReference type="EMBL" id="PQWO01000002">
    <property type="protein sequence ID" value="PZD74722.1"/>
    <property type="molecule type" value="Genomic_DNA"/>
</dbReference>
<dbReference type="Pfam" id="PF09335">
    <property type="entry name" value="VTT_dom"/>
    <property type="match status" value="1"/>
</dbReference>
<dbReference type="GO" id="GO:0005886">
    <property type="term" value="C:plasma membrane"/>
    <property type="evidence" value="ECO:0007669"/>
    <property type="project" value="UniProtKB-SubCell"/>
</dbReference>
<dbReference type="AlphaFoldDB" id="A0A2W1JXB3"/>
<dbReference type="Proteomes" id="UP000248857">
    <property type="component" value="Unassembled WGS sequence"/>
</dbReference>
<organism evidence="8 9">
    <name type="scientific">Acaryochloris thomasi RCC1774</name>
    <dbReference type="NCBI Taxonomy" id="1764569"/>
    <lineage>
        <taxon>Bacteria</taxon>
        <taxon>Bacillati</taxon>
        <taxon>Cyanobacteriota</taxon>
        <taxon>Cyanophyceae</taxon>
        <taxon>Acaryochloridales</taxon>
        <taxon>Acaryochloridaceae</taxon>
        <taxon>Acaryochloris</taxon>
        <taxon>Acaryochloris thomasi</taxon>
    </lineage>
</organism>
<dbReference type="PANTHER" id="PTHR12677:SF59">
    <property type="entry name" value="GOLGI APPARATUS MEMBRANE PROTEIN TVP38-RELATED"/>
    <property type="match status" value="1"/>
</dbReference>
<feature type="transmembrane region" description="Helical" evidence="6">
    <location>
        <begin position="181"/>
        <end position="200"/>
    </location>
</feature>